<dbReference type="NCBIfam" id="NF003114">
    <property type="entry name" value="PRK04032.1"/>
    <property type="match status" value="1"/>
</dbReference>
<protein>
    <recommendedName>
        <fullName evidence="11">CDP-archaeol synthase</fullName>
        <ecNumber evidence="11">2.7.7.67</ecNumber>
    </recommendedName>
    <alternativeName>
        <fullName evidence="11">CDP-2,3-bis-(O-geranylgeranyl)-sn-glycerol synthase</fullName>
    </alternativeName>
</protein>
<evidence type="ECO:0000256" key="3">
    <source>
        <dbReference type="ARBA" id="ARBA00022679"/>
    </source>
</evidence>
<keyword evidence="9 11" id="KW-0594">Phospholipid biosynthesis</keyword>
<evidence type="ECO:0000256" key="8">
    <source>
        <dbReference type="ARBA" id="ARBA00023136"/>
    </source>
</evidence>
<reference evidence="13" key="1">
    <citation type="submission" date="2017-09" db="EMBL/GenBank/DDBJ databases">
        <title>The Reconstruction of 2,631 Draft Metagenome-Assembled Genomes from the Global Oceans.</title>
        <authorList>
            <person name="Tully B.J."/>
            <person name="Graham E.D."/>
            <person name="Heidelberg J.F."/>
        </authorList>
    </citation>
    <scope>NUCLEOTIDE SEQUENCE [LARGE SCALE GENOMIC DNA]</scope>
</reference>
<evidence type="ECO:0000256" key="6">
    <source>
        <dbReference type="ARBA" id="ARBA00022989"/>
    </source>
</evidence>
<dbReference type="GO" id="GO:0046474">
    <property type="term" value="P:glycerophospholipid biosynthetic process"/>
    <property type="evidence" value="ECO:0007669"/>
    <property type="project" value="UniProtKB-UniRule"/>
</dbReference>
<comment type="pathway">
    <text evidence="11">Membrane lipid metabolism; glycerophospholipid metabolism.</text>
</comment>
<keyword evidence="4 11" id="KW-0812">Transmembrane</keyword>
<evidence type="ECO:0000313" key="12">
    <source>
        <dbReference type="EMBL" id="MAG21936.1"/>
    </source>
</evidence>
<feature type="transmembrane region" description="Helical" evidence="11">
    <location>
        <begin position="87"/>
        <end position="107"/>
    </location>
</feature>
<comment type="caution">
    <text evidence="12">The sequence shown here is derived from an EMBL/GenBank/DDBJ whole genome shotgun (WGS) entry which is preliminary data.</text>
</comment>
<dbReference type="UniPathway" id="UPA00940"/>
<comment type="similarity">
    <text evidence="11">Belongs to the CDP-archaeol synthase family.</text>
</comment>
<dbReference type="HAMAP" id="MF_01117">
    <property type="entry name" value="CDP_archaeol_synth"/>
    <property type="match status" value="1"/>
</dbReference>
<keyword evidence="5 11" id="KW-0460">Magnesium</keyword>
<name>A0A2D6M0H9_9ARCH</name>
<comment type="function">
    <text evidence="11">Catalyzes the formation of CDP-2,3-bis-(O-geranylgeranyl)-sn-glycerol (CDP-archaeol) from 2,3-bis-(O-geranylgeranyl)-sn-glycerol 1-phosphate (DGGGP) and CTP. This reaction is the third ether-bond-formation step in the biosynthesis of archaeal membrane lipids.</text>
</comment>
<evidence type="ECO:0000313" key="13">
    <source>
        <dbReference type="Proteomes" id="UP000226592"/>
    </source>
</evidence>
<keyword evidence="7 11" id="KW-0443">Lipid metabolism</keyword>
<comment type="cofactor">
    <cofactor evidence="11">
        <name>Mg(2+)</name>
        <dbReference type="ChEBI" id="CHEBI:18420"/>
    </cofactor>
</comment>
<evidence type="ECO:0000256" key="4">
    <source>
        <dbReference type="ARBA" id="ARBA00022692"/>
    </source>
</evidence>
<evidence type="ECO:0000256" key="1">
    <source>
        <dbReference type="ARBA" id="ARBA00022475"/>
    </source>
</evidence>
<comment type="subcellular location">
    <subcellularLocation>
        <location evidence="11">Cell membrane</location>
        <topology evidence="11">Multi-pass membrane protein</topology>
    </subcellularLocation>
</comment>
<dbReference type="PANTHER" id="PTHR39650:SF1">
    <property type="entry name" value="CDP-ARCHAEOL SYNTHASE"/>
    <property type="match status" value="1"/>
</dbReference>
<dbReference type="EC" id="2.7.7.67" evidence="11"/>
<dbReference type="Pfam" id="PF01864">
    <property type="entry name" value="CarS-like"/>
    <property type="match status" value="1"/>
</dbReference>
<dbReference type="GO" id="GO:0005886">
    <property type="term" value="C:plasma membrane"/>
    <property type="evidence" value="ECO:0007669"/>
    <property type="project" value="UniProtKB-SubCell"/>
</dbReference>
<evidence type="ECO:0000256" key="9">
    <source>
        <dbReference type="ARBA" id="ARBA00023209"/>
    </source>
</evidence>
<comment type="catalytic activity">
    <reaction evidence="11">
        <text>2,3-bis-O-(geranylgeranyl)-sn-glycerol 1-phosphate + CTP + H(+) = CDP-2,3-bis-O-(geranylgeranyl)-sn-glycerol + diphosphate</text>
        <dbReference type="Rhea" id="RHEA:25690"/>
        <dbReference type="ChEBI" id="CHEBI:15378"/>
        <dbReference type="ChEBI" id="CHEBI:33019"/>
        <dbReference type="ChEBI" id="CHEBI:37563"/>
        <dbReference type="ChEBI" id="CHEBI:58837"/>
        <dbReference type="ChEBI" id="CHEBI:58838"/>
        <dbReference type="EC" id="2.7.7.67"/>
    </reaction>
</comment>
<dbReference type="PANTHER" id="PTHR39650">
    <property type="entry name" value="CDP-ARCHAEOL SYNTHASE"/>
    <property type="match status" value="1"/>
</dbReference>
<feature type="transmembrane region" description="Helical" evidence="11">
    <location>
        <begin position="6"/>
        <end position="29"/>
    </location>
</feature>
<keyword evidence="6 11" id="KW-1133">Transmembrane helix</keyword>
<dbReference type="InterPro" id="IPR002726">
    <property type="entry name" value="CarS_archaea"/>
</dbReference>
<accession>A0A2D6M0H9</accession>
<evidence type="ECO:0000256" key="5">
    <source>
        <dbReference type="ARBA" id="ARBA00022842"/>
    </source>
</evidence>
<keyword evidence="8 11" id="KW-0472">Membrane</keyword>
<evidence type="ECO:0000256" key="2">
    <source>
        <dbReference type="ARBA" id="ARBA00022516"/>
    </source>
</evidence>
<dbReference type="EMBL" id="NZBU01000005">
    <property type="protein sequence ID" value="MAG21936.1"/>
    <property type="molecule type" value="Genomic_DNA"/>
</dbReference>
<evidence type="ECO:0000256" key="7">
    <source>
        <dbReference type="ARBA" id="ARBA00023098"/>
    </source>
</evidence>
<gene>
    <name evidence="11" type="primary">carS</name>
    <name evidence="12" type="ORF">CL943_01340</name>
</gene>
<dbReference type="Proteomes" id="UP000226592">
    <property type="component" value="Unassembled WGS sequence"/>
</dbReference>
<keyword evidence="3 11" id="KW-0808">Transferase</keyword>
<evidence type="ECO:0000256" key="11">
    <source>
        <dbReference type="HAMAP-Rule" id="MF_01117"/>
    </source>
</evidence>
<keyword evidence="2 11" id="KW-0444">Lipid biosynthesis</keyword>
<keyword evidence="10 11" id="KW-1208">Phospholipid metabolism</keyword>
<organism evidence="12 13">
    <name type="scientific">Candidatus Iainarchaeum sp</name>
    <dbReference type="NCBI Taxonomy" id="3101447"/>
    <lineage>
        <taxon>Archaea</taxon>
        <taxon>Candidatus Iainarchaeota</taxon>
        <taxon>Candidatus Iainarchaeia</taxon>
        <taxon>Candidatus Iainarchaeales</taxon>
        <taxon>Candidatus Iainarchaeaceae</taxon>
        <taxon>Candidatus Iainarchaeum</taxon>
    </lineage>
</organism>
<evidence type="ECO:0000256" key="10">
    <source>
        <dbReference type="ARBA" id="ARBA00023264"/>
    </source>
</evidence>
<feature type="transmembrane region" description="Helical" evidence="11">
    <location>
        <begin position="54"/>
        <end position="75"/>
    </location>
</feature>
<sequence length="174" mass="19128">MIDYLIEFFAVVILVIIPIYLSNSLALVFGGKTPIDFNKNFSDDRPIFGPGKTIRGAIAGIFFGSLTGIIVSVFIPQLTGYLPVDYVQYAILLSVGAVVGDIAASFLKRRINIERGKSVLILDQLDFLIGGLVIGGIIFVPSILQIAFLTVFTFLMHRFANNIAFLTKLKKVPW</sequence>
<dbReference type="InterPro" id="IPR032690">
    <property type="entry name" value="CarS"/>
</dbReference>
<feature type="transmembrane region" description="Helical" evidence="11">
    <location>
        <begin position="119"/>
        <end position="140"/>
    </location>
</feature>
<dbReference type="AlphaFoldDB" id="A0A2D6M0H9"/>
<keyword evidence="1 11" id="KW-1003">Cell membrane</keyword>
<proteinExistence type="inferred from homology"/>
<dbReference type="GO" id="GO:0043338">
    <property type="term" value="F:CDP-2,3-bis-(O-geranylgeranyl)-sn-glycerol synthase activity"/>
    <property type="evidence" value="ECO:0007669"/>
    <property type="project" value="UniProtKB-EC"/>
</dbReference>